<keyword evidence="2" id="KW-1185">Reference proteome</keyword>
<dbReference type="SUPFAM" id="SSF88713">
    <property type="entry name" value="Glycoside hydrolase/deacetylase"/>
    <property type="match status" value="1"/>
</dbReference>
<organism evidence="1 2">
    <name type="scientific">Jejudonia soesokkakensis</name>
    <dbReference type="NCBI Taxonomy" id="1323432"/>
    <lineage>
        <taxon>Bacteria</taxon>
        <taxon>Pseudomonadati</taxon>
        <taxon>Bacteroidota</taxon>
        <taxon>Flavobacteriia</taxon>
        <taxon>Flavobacteriales</taxon>
        <taxon>Flavobacteriaceae</taxon>
        <taxon>Jejudonia</taxon>
    </lineage>
</organism>
<dbReference type="PANTHER" id="PTHR30292">
    <property type="entry name" value="UNCHARACTERIZED PROTEIN YBGL-RELATED"/>
    <property type="match status" value="1"/>
</dbReference>
<dbReference type="InterPro" id="IPR005501">
    <property type="entry name" value="LamB/YcsF/PxpA-like"/>
</dbReference>
<gene>
    <name evidence="1" type="primary">pxpA</name>
    <name evidence="1" type="ORF">ACFQO1_07210</name>
</gene>
<name>A0ABW2MUC4_9FLAO</name>
<dbReference type="EC" id="3.5.2.9" evidence="1"/>
<accession>A0ABW2MUC4</accession>
<evidence type="ECO:0000313" key="2">
    <source>
        <dbReference type="Proteomes" id="UP001596415"/>
    </source>
</evidence>
<evidence type="ECO:0000313" key="1">
    <source>
        <dbReference type="EMBL" id="MFC7357470.1"/>
    </source>
</evidence>
<keyword evidence="1" id="KW-0378">Hydrolase</keyword>
<comment type="caution">
    <text evidence="1">The sequence shown here is derived from an EMBL/GenBank/DDBJ whole genome shotgun (WGS) entry which is preliminary data.</text>
</comment>
<dbReference type="PANTHER" id="PTHR30292:SF0">
    <property type="entry name" value="5-OXOPROLINASE SUBUNIT A"/>
    <property type="match status" value="1"/>
</dbReference>
<dbReference type="Pfam" id="PF03746">
    <property type="entry name" value="LamB_YcsF"/>
    <property type="match status" value="1"/>
</dbReference>
<sequence length="244" mass="27115">MAYTIDINADLGEGTGKDVAIMPLISSCSIACGGHYGTEKTMRKAILLAKKHNVKVGAHPSFPDTNNFGRKIVTMTKSELIESILNQLTAFFDICTSESISVHHVKCHGALYNYSAIDALTADAVVEAILATKQRPKLYVQHGSILHKKAENLLPLQFEAFIDRRYTQQGTLVPRSHAKAIIHAPKKAWKQLLQMITNNKVKTIDKQIISIIATTYCIHSDHKDSVAILNYLHSQFQSHKIDLI</sequence>
<dbReference type="InterPro" id="IPR011330">
    <property type="entry name" value="Glyco_hydro/deAcase_b/a-brl"/>
</dbReference>
<protein>
    <submittedName>
        <fullName evidence="1">5-oxoprolinase subunit PxpA</fullName>
        <ecNumber evidence="1">3.5.2.9</ecNumber>
    </submittedName>
</protein>
<dbReference type="NCBIfam" id="NF003814">
    <property type="entry name" value="PRK05406.1-3"/>
    <property type="match status" value="1"/>
</dbReference>
<reference evidence="2" key="1">
    <citation type="journal article" date="2019" name="Int. J. Syst. Evol. Microbiol.">
        <title>The Global Catalogue of Microorganisms (GCM) 10K type strain sequencing project: providing services to taxonomists for standard genome sequencing and annotation.</title>
        <authorList>
            <consortium name="The Broad Institute Genomics Platform"/>
            <consortium name="The Broad Institute Genome Sequencing Center for Infectious Disease"/>
            <person name="Wu L."/>
            <person name="Ma J."/>
        </authorList>
    </citation>
    <scope>NUCLEOTIDE SEQUENCE [LARGE SCALE GENOMIC DNA]</scope>
    <source>
        <strain evidence="2">CGMCC 1.16306</strain>
    </source>
</reference>
<dbReference type="EMBL" id="JBHTBN010000003">
    <property type="protein sequence ID" value="MFC7357470.1"/>
    <property type="molecule type" value="Genomic_DNA"/>
</dbReference>
<dbReference type="CDD" id="cd10801">
    <property type="entry name" value="LamB_YcsF_like_1"/>
    <property type="match status" value="1"/>
</dbReference>
<dbReference type="Proteomes" id="UP001596415">
    <property type="component" value="Unassembled WGS sequence"/>
</dbReference>
<dbReference type="Gene3D" id="3.20.20.370">
    <property type="entry name" value="Glycoside hydrolase/deacetylase"/>
    <property type="match status" value="1"/>
</dbReference>
<dbReference type="RefSeq" id="WP_380217316.1">
    <property type="nucleotide sequence ID" value="NZ_JBHTBN010000003.1"/>
</dbReference>
<proteinExistence type="predicted"/>
<dbReference type="GO" id="GO:0017168">
    <property type="term" value="F:5-oxoprolinase (ATP-hydrolyzing) activity"/>
    <property type="evidence" value="ECO:0007669"/>
    <property type="project" value="UniProtKB-EC"/>
</dbReference>